<dbReference type="GO" id="GO:0000976">
    <property type="term" value="F:transcription cis-regulatory region binding"/>
    <property type="evidence" value="ECO:0007669"/>
    <property type="project" value="TreeGrafter"/>
</dbReference>
<dbReference type="InterPro" id="IPR011075">
    <property type="entry name" value="TetR_C"/>
</dbReference>
<dbReference type="InterPro" id="IPR009057">
    <property type="entry name" value="Homeodomain-like_sf"/>
</dbReference>
<protein>
    <submittedName>
        <fullName evidence="6">TetR family transcriptional regulator</fullName>
    </submittedName>
</protein>
<evidence type="ECO:0000256" key="1">
    <source>
        <dbReference type="ARBA" id="ARBA00023015"/>
    </source>
</evidence>
<dbReference type="InterPro" id="IPR036271">
    <property type="entry name" value="Tet_transcr_reg_TetR-rel_C_sf"/>
</dbReference>
<dbReference type="EMBL" id="LZLC01000072">
    <property type="protein sequence ID" value="OBJ43826.1"/>
    <property type="molecule type" value="Genomic_DNA"/>
</dbReference>
<dbReference type="SUPFAM" id="SSF46689">
    <property type="entry name" value="Homeodomain-like"/>
    <property type="match status" value="1"/>
</dbReference>
<dbReference type="PRINTS" id="PR00455">
    <property type="entry name" value="HTHTETR"/>
</dbReference>
<dbReference type="InterPro" id="IPR050109">
    <property type="entry name" value="HTH-type_TetR-like_transc_reg"/>
</dbReference>
<evidence type="ECO:0000259" key="5">
    <source>
        <dbReference type="PROSITE" id="PS50977"/>
    </source>
</evidence>
<dbReference type="SUPFAM" id="SSF48498">
    <property type="entry name" value="Tetracyclin repressor-like, C-terminal domain"/>
    <property type="match status" value="1"/>
</dbReference>
<comment type="caution">
    <text evidence="6">The sequence shown here is derived from an EMBL/GenBank/DDBJ whole genome shotgun (WGS) entry which is preliminary data.</text>
</comment>
<dbReference type="PANTHER" id="PTHR30055:SF148">
    <property type="entry name" value="TETR-FAMILY TRANSCRIPTIONAL REGULATOR"/>
    <property type="match status" value="1"/>
</dbReference>
<accession>A0A1A3H889</accession>
<dbReference type="Pfam" id="PF16859">
    <property type="entry name" value="TetR_C_11"/>
    <property type="match status" value="1"/>
</dbReference>
<feature type="DNA-binding region" description="H-T-H motif" evidence="4">
    <location>
        <begin position="55"/>
        <end position="74"/>
    </location>
</feature>
<proteinExistence type="predicted"/>
<evidence type="ECO:0000256" key="3">
    <source>
        <dbReference type="ARBA" id="ARBA00023163"/>
    </source>
</evidence>
<keyword evidence="3" id="KW-0804">Transcription</keyword>
<reference evidence="7" key="1">
    <citation type="submission" date="2016-06" db="EMBL/GenBank/DDBJ databases">
        <authorList>
            <person name="Sutton G."/>
            <person name="Brinkac L."/>
            <person name="Sanka R."/>
            <person name="Adams M."/>
            <person name="Lau E."/>
            <person name="Garcia-Basteiro A."/>
            <person name="Lopez-Varela E."/>
            <person name="Palencia S."/>
        </authorList>
    </citation>
    <scope>NUCLEOTIDE SEQUENCE [LARGE SCALE GENOMIC DNA]</scope>
    <source>
        <strain evidence="7">1127319.6</strain>
    </source>
</reference>
<name>A0A1A3H889_MYCMU</name>
<keyword evidence="1" id="KW-0805">Transcription regulation</keyword>
<dbReference type="PROSITE" id="PS50977">
    <property type="entry name" value="HTH_TETR_2"/>
    <property type="match status" value="1"/>
</dbReference>
<sequence>MPRQDPCQTESVTDATIDATASTRPRPGGRSARVVAAVHTATLELLAEGGYESLQLPDVAKRAKVNKTTVYRRWPTKTALVADLLTSFTQHNVATPDTGSLQGDLEQLLSDIVATLADRAIRAVLYAALTGADDSDDVRITQTRFWAERFRRSGAVVDRAITRGELPPGTDPRAVLEMAAGPVYFRSLFTVDAVTPAYLSETARRAIRAFAQR</sequence>
<evidence type="ECO:0000256" key="4">
    <source>
        <dbReference type="PROSITE-ProRule" id="PRU00335"/>
    </source>
</evidence>
<dbReference type="Gene3D" id="1.10.10.60">
    <property type="entry name" value="Homeodomain-like"/>
    <property type="match status" value="1"/>
</dbReference>
<dbReference type="AlphaFoldDB" id="A0A1A3H889"/>
<keyword evidence="2 4" id="KW-0238">DNA-binding</keyword>
<dbReference type="STRING" id="56689.GCA_001291445_01093"/>
<gene>
    <name evidence="6" type="ORF">A5630_17830</name>
</gene>
<dbReference type="InterPro" id="IPR001647">
    <property type="entry name" value="HTH_TetR"/>
</dbReference>
<feature type="domain" description="HTH tetR-type" evidence="5">
    <location>
        <begin position="32"/>
        <end position="92"/>
    </location>
</feature>
<evidence type="ECO:0000256" key="2">
    <source>
        <dbReference type="ARBA" id="ARBA00023125"/>
    </source>
</evidence>
<dbReference type="Pfam" id="PF00440">
    <property type="entry name" value="TetR_N"/>
    <property type="match status" value="1"/>
</dbReference>
<dbReference type="Proteomes" id="UP000093898">
    <property type="component" value="Unassembled WGS sequence"/>
</dbReference>
<dbReference type="PANTHER" id="PTHR30055">
    <property type="entry name" value="HTH-TYPE TRANSCRIPTIONAL REGULATOR RUTR"/>
    <property type="match status" value="1"/>
</dbReference>
<evidence type="ECO:0000313" key="6">
    <source>
        <dbReference type="EMBL" id="OBJ43826.1"/>
    </source>
</evidence>
<organism evidence="6 7">
    <name type="scientific">Mycolicibacterium mucogenicum</name>
    <name type="common">Mycobacterium mucogenicum</name>
    <dbReference type="NCBI Taxonomy" id="56689"/>
    <lineage>
        <taxon>Bacteria</taxon>
        <taxon>Bacillati</taxon>
        <taxon>Actinomycetota</taxon>
        <taxon>Actinomycetes</taxon>
        <taxon>Mycobacteriales</taxon>
        <taxon>Mycobacteriaceae</taxon>
        <taxon>Mycolicibacterium</taxon>
    </lineage>
</organism>
<dbReference type="Gene3D" id="1.10.357.10">
    <property type="entry name" value="Tetracycline Repressor, domain 2"/>
    <property type="match status" value="1"/>
</dbReference>
<dbReference type="GO" id="GO:0003700">
    <property type="term" value="F:DNA-binding transcription factor activity"/>
    <property type="evidence" value="ECO:0007669"/>
    <property type="project" value="TreeGrafter"/>
</dbReference>
<evidence type="ECO:0000313" key="7">
    <source>
        <dbReference type="Proteomes" id="UP000093898"/>
    </source>
</evidence>